<proteinExistence type="predicted"/>
<protein>
    <submittedName>
        <fullName evidence="1">Uncharacterized protein</fullName>
    </submittedName>
</protein>
<reference evidence="1" key="1">
    <citation type="submission" date="2022-04" db="EMBL/GenBank/DDBJ databases">
        <title>Chromosome-scale genome assembly of Holotrichia oblita Faldermann.</title>
        <authorList>
            <person name="Rongchong L."/>
        </authorList>
    </citation>
    <scope>NUCLEOTIDE SEQUENCE</scope>
    <source>
        <strain evidence="1">81SQS9</strain>
    </source>
</reference>
<name>A0ACB9T4V7_HOLOL</name>
<organism evidence="1 2">
    <name type="scientific">Holotrichia oblita</name>
    <name type="common">Chafer beetle</name>
    <dbReference type="NCBI Taxonomy" id="644536"/>
    <lineage>
        <taxon>Eukaryota</taxon>
        <taxon>Metazoa</taxon>
        <taxon>Ecdysozoa</taxon>
        <taxon>Arthropoda</taxon>
        <taxon>Hexapoda</taxon>
        <taxon>Insecta</taxon>
        <taxon>Pterygota</taxon>
        <taxon>Neoptera</taxon>
        <taxon>Endopterygota</taxon>
        <taxon>Coleoptera</taxon>
        <taxon>Polyphaga</taxon>
        <taxon>Scarabaeiformia</taxon>
        <taxon>Scarabaeidae</taxon>
        <taxon>Melolonthinae</taxon>
        <taxon>Holotrichia</taxon>
    </lineage>
</organism>
<gene>
    <name evidence="1" type="ORF">MML48_5g00010217</name>
</gene>
<comment type="caution">
    <text evidence="1">The sequence shown here is derived from an EMBL/GenBank/DDBJ whole genome shotgun (WGS) entry which is preliminary data.</text>
</comment>
<dbReference type="EMBL" id="CM043019">
    <property type="protein sequence ID" value="KAI4461822.1"/>
    <property type="molecule type" value="Genomic_DNA"/>
</dbReference>
<accession>A0ACB9T4V7</accession>
<keyword evidence="2" id="KW-1185">Reference proteome</keyword>
<evidence type="ECO:0000313" key="1">
    <source>
        <dbReference type="EMBL" id="KAI4461822.1"/>
    </source>
</evidence>
<evidence type="ECO:0000313" key="2">
    <source>
        <dbReference type="Proteomes" id="UP001056778"/>
    </source>
</evidence>
<dbReference type="Proteomes" id="UP001056778">
    <property type="component" value="Chromosome 5"/>
</dbReference>
<sequence>MEEINNCTPPEIRKIAKDNLENLLPTKFRHISEKPALFNIYKSIDISKFPGLLAFLKRISEGHEPKKSKILEIDHIKQFIIEADNNTYLAMKTILIMGYNRACRREEITNMTLDDIGTV</sequence>